<feature type="chain" id="PRO_5003363687" evidence="2">
    <location>
        <begin position="27"/>
        <end position="190"/>
    </location>
</feature>
<name>F7VLS4_SORMK</name>
<comment type="caution">
    <text evidence="3">The sequence shown here is derived from an EMBL/GenBank/DDBJ whole genome shotgun (WGS) entry which is preliminary data.</text>
</comment>
<feature type="region of interest" description="Disordered" evidence="1">
    <location>
        <begin position="50"/>
        <end position="94"/>
    </location>
</feature>
<dbReference type="AlphaFoldDB" id="F7VLS4"/>
<sequence length="190" mass="20746">MIPSGNSYTVLRLLLFSAVDVGLLSTQQPSLSSIPILPIPHPSQLPSLLSSLQQQAPSPTPVPPPAPDPTPIPAGTHPHHHPHNYNHPGDINPNTYIPSRDTLLPLCIAPSTNQRHFTPLSPYSISVLSGPIFVNFPGLRDLLELVETKEGKEQIRNAMAQASGDDRELGELGRVEAERFLAFWEHEFAV</sequence>
<keyword evidence="4" id="KW-1185">Reference proteome</keyword>
<feature type="signal peptide" evidence="2">
    <location>
        <begin position="1"/>
        <end position="26"/>
    </location>
</feature>
<evidence type="ECO:0000256" key="1">
    <source>
        <dbReference type="SAM" id="MobiDB-lite"/>
    </source>
</evidence>
<evidence type="ECO:0000256" key="2">
    <source>
        <dbReference type="SAM" id="SignalP"/>
    </source>
</evidence>
<evidence type="ECO:0000313" key="4">
    <source>
        <dbReference type="Proteomes" id="UP000001881"/>
    </source>
</evidence>
<proteinExistence type="predicted"/>
<dbReference type="Proteomes" id="UP000001881">
    <property type="component" value="Unassembled WGS sequence"/>
</dbReference>
<protein>
    <submittedName>
        <fullName evidence="3">WGS project CABT00000000 data, contig 2.1</fullName>
    </submittedName>
</protein>
<reference evidence="3 4" key="1">
    <citation type="journal article" date="2010" name="PLoS Genet.">
        <title>De novo assembly of a 40 Mb eukaryotic genome from short sequence reads: Sordaria macrospora, a model organism for fungal morphogenesis.</title>
        <authorList>
            <person name="Nowrousian M."/>
            <person name="Stajich J."/>
            <person name="Chu M."/>
            <person name="Engh I."/>
            <person name="Espagne E."/>
            <person name="Halliday K."/>
            <person name="Kamerewerd J."/>
            <person name="Kempken F."/>
            <person name="Knab B."/>
            <person name="Kuo H.C."/>
            <person name="Osiewacz H.D."/>
            <person name="Poeggeler S."/>
            <person name="Read N."/>
            <person name="Seiler S."/>
            <person name="Smith K."/>
            <person name="Zickler D."/>
            <person name="Kueck U."/>
            <person name="Freitag M."/>
        </authorList>
    </citation>
    <scope>NUCLEOTIDE SEQUENCE [LARGE SCALE GENOMIC DNA]</scope>
    <source>
        <strain evidence="4">ATCC MYA-333 / DSM 997 / K(L3346) / K-hell</strain>
        <tissue evidence="3">Mycelium</tissue>
    </source>
</reference>
<gene>
    <name evidence="3" type="ORF">SMAC_04843</name>
</gene>
<accession>F7VLS4</accession>
<keyword evidence="2" id="KW-0732">Signal</keyword>
<dbReference type="EMBL" id="CABT02000001">
    <property type="protein sequence ID" value="CCC06452.1"/>
    <property type="molecule type" value="Genomic_DNA"/>
</dbReference>
<dbReference type="OMA" id="NDITLMV"/>
<dbReference type="InParanoid" id="F7VLS4"/>
<dbReference type="OrthoDB" id="10365473at2759"/>
<dbReference type="VEuPathDB" id="FungiDB:SMAC_04843"/>
<dbReference type="HOGENOM" id="CLU_1428802_0_0_1"/>
<organism evidence="3 4">
    <name type="scientific">Sordaria macrospora (strain ATCC MYA-333 / DSM 997 / K(L3346) / K-hell)</name>
    <dbReference type="NCBI Taxonomy" id="771870"/>
    <lineage>
        <taxon>Eukaryota</taxon>
        <taxon>Fungi</taxon>
        <taxon>Dikarya</taxon>
        <taxon>Ascomycota</taxon>
        <taxon>Pezizomycotina</taxon>
        <taxon>Sordariomycetes</taxon>
        <taxon>Sordariomycetidae</taxon>
        <taxon>Sordariales</taxon>
        <taxon>Sordariaceae</taxon>
        <taxon>Sordaria</taxon>
    </lineage>
</organism>
<feature type="compositionally biased region" description="Pro residues" evidence="1">
    <location>
        <begin position="58"/>
        <end position="72"/>
    </location>
</feature>
<evidence type="ECO:0000313" key="3">
    <source>
        <dbReference type="EMBL" id="CCC06452.1"/>
    </source>
</evidence>